<keyword evidence="5" id="KW-1185">Reference proteome</keyword>
<keyword evidence="2" id="KW-1133">Transmembrane helix</keyword>
<feature type="transmembrane region" description="Helical" evidence="2">
    <location>
        <begin position="47"/>
        <end position="66"/>
    </location>
</feature>
<dbReference type="InterPro" id="IPR005183">
    <property type="entry name" value="DUF305_CopM-like"/>
</dbReference>
<accession>A0ABY5DEB7</accession>
<gene>
    <name evidence="4" type="ORF">NE857_07125</name>
</gene>
<organism evidence="4 5">
    <name type="scientific">Nocardiopsis exhalans</name>
    <dbReference type="NCBI Taxonomy" id="163604"/>
    <lineage>
        <taxon>Bacteria</taxon>
        <taxon>Bacillati</taxon>
        <taxon>Actinomycetota</taxon>
        <taxon>Actinomycetes</taxon>
        <taxon>Streptosporangiales</taxon>
        <taxon>Nocardiopsidaceae</taxon>
        <taxon>Nocardiopsis</taxon>
    </lineage>
</organism>
<sequence>MGHMSGPASRDADGADETSYEDGWAGPDAFSESDEGTGAPPRTERSVPLWMAVTLVALALVGGFLLGRPSYPLDTGADAGFLRDMSAHHAQAVDMSMTILGKTDDVELHTVATDMARTQQAQIGMMQGWLTAWGLNSRSAEPPMTWMADHEHGGGEGEVPETMPGLATDEDLVRLSDAEGEEAEVLFLELMIAHHIGGIEMAEAEVELGNEELVTNFAQGMIDAQTSEIENMERMLDKRA</sequence>
<evidence type="ECO:0000313" key="4">
    <source>
        <dbReference type="EMBL" id="USY21380.1"/>
    </source>
</evidence>
<proteinExistence type="predicted"/>
<evidence type="ECO:0000313" key="5">
    <source>
        <dbReference type="Proteomes" id="UP001055940"/>
    </source>
</evidence>
<evidence type="ECO:0000256" key="1">
    <source>
        <dbReference type="SAM" id="MobiDB-lite"/>
    </source>
</evidence>
<feature type="domain" description="DUF305" evidence="3">
    <location>
        <begin position="78"/>
        <end position="236"/>
    </location>
</feature>
<dbReference type="Gene3D" id="1.20.1260.10">
    <property type="match status" value="1"/>
</dbReference>
<keyword evidence="2" id="KW-0812">Transmembrane</keyword>
<dbReference type="Proteomes" id="UP001055940">
    <property type="component" value="Chromosome"/>
</dbReference>
<evidence type="ECO:0000259" key="3">
    <source>
        <dbReference type="Pfam" id="PF03713"/>
    </source>
</evidence>
<dbReference type="PANTHER" id="PTHR36933">
    <property type="entry name" value="SLL0788 PROTEIN"/>
    <property type="match status" value="1"/>
</dbReference>
<reference evidence="4" key="1">
    <citation type="submission" date="2022-06" db="EMBL/GenBank/DDBJ databases">
        <authorList>
            <person name="Ping M."/>
        </authorList>
    </citation>
    <scope>NUCLEOTIDE SEQUENCE</scope>
    <source>
        <strain evidence="4">JCM11759T</strain>
    </source>
</reference>
<dbReference type="EMBL" id="CP099837">
    <property type="protein sequence ID" value="USY21380.1"/>
    <property type="molecule type" value="Genomic_DNA"/>
</dbReference>
<evidence type="ECO:0000256" key="2">
    <source>
        <dbReference type="SAM" id="Phobius"/>
    </source>
</evidence>
<dbReference type="InterPro" id="IPR012347">
    <property type="entry name" value="Ferritin-like"/>
</dbReference>
<dbReference type="PANTHER" id="PTHR36933:SF1">
    <property type="entry name" value="SLL0788 PROTEIN"/>
    <property type="match status" value="1"/>
</dbReference>
<name>A0ABY5DEB7_9ACTN</name>
<dbReference type="Pfam" id="PF03713">
    <property type="entry name" value="DUF305"/>
    <property type="match status" value="1"/>
</dbReference>
<keyword evidence="2" id="KW-0472">Membrane</keyword>
<feature type="region of interest" description="Disordered" evidence="1">
    <location>
        <begin position="1"/>
        <end position="44"/>
    </location>
</feature>
<protein>
    <submittedName>
        <fullName evidence="4">DUF305 domain-containing protein</fullName>
    </submittedName>
</protein>